<evidence type="ECO:0000313" key="2">
    <source>
        <dbReference type="Proteomes" id="UP000232133"/>
    </source>
</evidence>
<reference evidence="1 2" key="1">
    <citation type="submission" date="2016-10" db="EMBL/GenBank/DDBJ databases">
        <authorList>
            <person name="Varghese N."/>
        </authorList>
    </citation>
    <scope>NUCLEOTIDE SEQUENCE [LARGE SCALE GENOMIC DNA]</scope>
    <source>
        <strain evidence="1 2">KB11</strain>
    </source>
</reference>
<sequence length="111" mass="12686">MKECPKCGSKYGDNNSNYCIDCGSRLFDLNSSKKTTSNIGKHKKRGQYKTGDYARDLRIAEELYKIYDKNSVARLDNVNGHLLAAQTRKMDILIEQNNRIISLLEKITNKP</sequence>
<dbReference type="RefSeq" id="WP_100815413.1">
    <property type="nucleotide sequence ID" value="NZ_CP017803.1"/>
</dbReference>
<dbReference type="Proteomes" id="UP000232133">
    <property type="component" value="Chromosome"/>
</dbReference>
<organism evidence="1 2">
    <name type="scientific">Methanobrevibacter smithii</name>
    <dbReference type="NCBI Taxonomy" id="2173"/>
    <lineage>
        <taxon>Archaea</taxon>
        <taxon>Methanobacteriati</taxon>
        <taxon>Methanobacteriota</taxon>
        <taxon>Methanomada group</taxon>
        <taxon>Methanobacteria</taxon>
        <taxon>Methanobacteriales</taxon>
        <taxon>Methanobacteriaceae</taxon>
        <taxon>Methanobrevibacter</taxon>
    </lineage>
</organism>
<evidence type="ECO:0000313" key="1">
    <source>
        <dbReference type="EMBL" id="ATZ59635.1"/>
    </source>
</evidence>
<proteinExistence type="predicted"/>
<gene>
    <name evidence="1" type="ORF">BK798_03975</name>
</gene>
<dbReference type="GeneID" id="35118506"/>
<protein>
    <recommendedName>
        <fullName evidence="3">Zinc ribbon domain-containing protein</fullName>
    </recommendedName>
</protein>
<dbReference type="EMBL" id="CP017803">
    <property type="protein sequence ID" value="ATZ59635.1"/>
    <property type="molecule type" value="Genomic_DNA"/>
</dbReference>
<accession>A0A2H4U684</accession>
<dbReference type="AlphaFoldDB" id="A0A2H4U684"/>
<evidence type="ECO:0008006" key="3">
    <source>
        <dbReference type="Google" id="ProtNLM"/>
    </source>
</evidence>
<name>A0A2H4U684_METSM</name>